<keyword evidence="8 11" id="KW-1133">Transmembrane helix</keyword>
<dbReference type="Gene3D" id="3.40.1110.10">
    <property type="entry name" value="Calcium-transporting ATPase, cytoplasmic domain N"/>
    <property type="match status" value="1"/>
</dbReference>
<dbReference type="AlphaFoldDB" id="A0A6B0TBC6"/>
<gene>
    <name evidence="13" type="ORF">GRX03_13790</name>
</gene>
<evidence type="ECO:0000256" key="2">
    <source>
        <dbReference type="ARBA" id="ARBA00006024"/>
    </source>
</evidence>
<feature type="transmembrane region" description="Helical" evidence="11">
    <location>
        <begin position="232"/>
        <end position="254"/>
    </location>
</feature>
<feature type="domain" description="HMA" evidence="12">
    <location>
        <begin position="58"/>
        <end position="124"/>
    </location>
</feature>
<keyword evidence="5" id="KW-0547">Nucleotide-binding</keyword>
<evidence type="ECO:0000256" key="10">
    <source>
        <dbReference type="SAM" id="MobiDB-lite"/>
    </source>
</evidence>
<dbReference type="Pfam" id="PF00702">
    <property type="entry name" value="Hydrolase"/>
    <property type="match status" value="1"/>
</dbReference>
<evidence type="ECO:0000256" key="11">
    <source>
        <dbReference type="SAM" id="Phobius"/>
    </source>
</evidence>
<dbReference type="EMBL" id="WUUT01000005">
    <property type="protein sequence ID" value="MXR52672.1"/>
    <property type="molecule type" value="Genomic_DNA"/>
</dbReference>
<dbReference type="Gene3D" id="3.30.70.100">
    <property type="match status" value="1"/>
</dbReference>
<dbReference type="Pfam" id="PF00403">
    <property type="entry name" value="HMA"/>
    <property type="match status" value="1"/>
</dbReference>
<organism evidence="13 14">
    <name type="scientific">Halovenus carboxidivorans</name>
    <dbReference type="NCBI Taxonomy" id="2692199"/>
    <lineage>
        <taxon>Archaea</taxon>
        <taxon>Methanobacteriati</taxon>
        <taxon>Methanobacteriota</taxon>
        <taxon>Stenosarchaea group</taxon>
        <taxon>Halobacteria</taxon>
        <taxon>Halobacteriales</taxon>
        <taxon>Haloarculaceae</taxon>
        <taxon>Halovenus</taxon>
    </lineage>
</organism>
<dbReference type="InterPro" id="IPR059000">
    <property type="entry name" value="ATPase_P-type_domA"/>
</dbReference>
<protein>
    <submittedName>
        <fullName evidence="13">Heavy metal translocating P-type ATPase</fullName>
    </submittedName>
</protein>
<comment type="similarity">
    <text evidence="2">Belongs to the cation transport ATPase (P-type) (TC 3.A.3) family. Type IB subfamily.</text>
</comment>
<dbReference type="PANTHER" id="PTHR43520:SF8">
    <property type="entry name" value="P-TYPE CU(+) TRANSPORTER"/>
    <property type="match status" value="1"/>
</dbReference>
<feature type="region of interest" description="Disordered" evidence="10">
    <location>
        <begin position="545"/>
        <end position="579"/>
    </location>
</feature>
<dbReference type="GO" id="GO:0016020">
    <property type="term" value="C:membrane"/>
    <property type="evidence" value="ECO:0007669"/>
    <property type="project" value="InterPro"/>
</dbReference>
<dbReference type="OrthoDB" id="8588at2157"/>
<dbReference type="SUPFAM" id="SSF81653">
    <property type="entry name" value="Calcium ATPase, transduction domain A"/>
    <property type="match status" value="1"/>
</dbReference>
<dbReference type="NCBIfam" id="TIGR01494">
    <property type="entry name" value="ATPase_P-type"/>
    <property type="match status" value="2"/>
</dbReference>
<dbReference type="Gene3D" id="2.70.150.10">
    <property type="entry name" value="Calcium-transporting ATPase, cytoplasmic transduction domain A"/>
    <property type="match status" value="1"/>
</dbReference>
<feature type="transmembrane region" description="Helical" evidence="11">
    <location>
        <begin position="416"/>
        <end position="434"/>
    </location>
</feature>
<dbReference type="CDD" id="cd00371">
    <property type="entry name" value="HMA"/>
    <property type="match status" value="1"/>
</dbReference>
<dbReference type="SFLD" id="SFLDF00027">
    <property type="entry name" value="p-type_atpase"/>
    <property type="match status" value="1"/>
</dbReference>
<comment type="caution">
    <text evidence="13">The sequence shown here is derived from an EMBL/GenBank/DDBJ whole genome shotgun (WGS) entry which is preliminary data.</text>
</comment>
<dbReference type="SFLD" id="SFLDS00003">
    <property type="entry name" value="Haloacid_Dehalogenase"/>
    <property type="match status" value="1"/>
</dbReference>
<dbReference type="PRINTS" id="PR00119">
    <property type="entry name" value="CATATPASE"/>
</dbReference>
<evidence type="ECO:0000259" key="12">
    <source>
        <dbReference type="PROSITE" id="PS50846"/>
    </source>
</evidence>
<dbReference type="InterPro" id="IPR027256">
    <property type="entry name" value="P-typ_ATPase_IB"/>
</dbReference>
<dbReference type="InterPro" id="IPR044492">
    <property type="entry name" value="P_typ_ATPase_HD_dom"/>
</dbReference>
<keyword evidence="9 11" id="KW-0472">Membrane</keyword>
<dbReference type="GO" id="GO:0012505">
    <property type="term" value="C:endomembrane system"/>
    <property type="evidence" value="ECO:0007669"/>
    <property type="project" value="UniProtKB-SubCell"/>
</dbReference>
<reference evidence="13 14" key="1">
    <citation type="submission" date="2019-12" db="EMBL/GenBank/DDBJ databases">
        <title>Isolation and characterization of three novel carbon monoxide-oxidizing members of Halobacteria from salione crusts and soils.</title>
        <authorList>
            <person name="Myers M.R."/>
            <person name="King G.M."/>
        </authorList>
    </citation>
    <scope>NUCLEOTIDE SEQUENCE [LARGE SCALE GENOMIC DNA]</scope>
    <source>
        <strain evidence="13 14">WSH3</strain>
    </source>
</reference>
<feature type="transmembrane region" description="Helical" evidence="11">
    <location>
        <begin position="197"/>
        <end position="220"/>
    </location>
</feature>
<dbReference type="GO" id="GO:0016887">
    <property type="term" value="F:ATP hydrolysis activity"/>
    <property type="evidence" value="ECO:0007669"/>
    <property type="project" value="InterPro"/>
</dbReference>
<dbReference type="PROSITE" id="PS50846">
    <property type="entry name" value="HMA_2"/>
    <property type="match status" value="1"/>
</dbReference>
<keyword evidence="3 11" id="KW-0812">Transmembrane</keyword>
<dbReference type="RefSeq" id="WP_159764788.1">
    <property type="nucleotide sequence ID" value="NZ_WUUT01000005.1"/>
</dbReference>
<dbReference type="InterPro" id="IPR036163">
    <property type="entry name" value="HMA_dom_sf"/>
</dbReference>
<keyword evidence="7" id="KW-1278">Translocase</keyword>
<evidence type="ECO:0000256" key="9">
    <source>
        <dbReference type="ARBA" id="ARBA00023136"/>
    </source>
</evidence>
<dbReference type="NCBIfam" id="TIGR01525">
    <property type="entry name" value="ATPase-IB_hvy"/>
    <property type="match status" value="1"/>
</dbReference>
<dbReference type="PROSITE" id="PS00154">
    <property type="entry name" value="ATPASE_E1_E2"/>
    <property type="match status" value="1"/>
</dbReference>
<dbReference type="GO" id="GO:0005524">
    <property type="term" value="F:ATP binding"/>
    <property type="evidence" value="ECO:0007669"/>
    <property type="project" value="UniProtKB-KW"/>
</dbReference>
<name>A0A6B0TBC6_9EURY</name>
<dbReference type="InterPro" id="IPR036412">
    <property type="entry name" value="HAD-like_sf"/>
</dbReference>
<evidence type="ECO:0000256" key="6">
    <source>
        <dbReference type="ARBA" id="ARBA00022840"/>
    </source>
</evidence>
<comment type="subcellular location">
    <subcellularLocation>
        <location evidence="1">Endomembrane system</location>
        <topology evidence="1">Multi-pass membrane protein</topology>
    </subcellularLocation>
</comment>
<evidence type="ECO:0000256" key="8">
    <source>
        <dbReference type="ARBA" id="ARBA00022989"/>
    </source>
</evidence>
<dbReference type="InterPro" id="IPR001757">
    <property type="entry name" value="P_typ_ATPase"/>
</dbReference>
<feature type="transmembrane region" description="Helical" evidence="11">
    <location>
        <begin position="260"/>
        <end position="278"/>
    </location>
</feature>
<dbReference type="InterPro" id="IPR006121">
    <property type="entry name" value="HMA_dom"/>
</dbReference>
<dbReference type="SUPFAM" id="SSF56784">
    <property type="entry name" value="HAD-like"/>
    <property type="match status" value="1"/>
</dbReference>
<evidence type="ECO:0000256" key="3">
    <source>
        <dbReference type="ARBA" id="ARBA00022692"/>
    </source>
</evidence>
<keyword evidence="14" id="KW-1185">Reference proteome</keyword>
<evidence type="ECO:0000313" key="14">
    <source>
        <dbReference type="Proteomes" id="UP000466535"/>
    </source>
</evidence>
<dbReference type="GO" id="GO:0005507">
    <property type="term" value="F:copper ion binding"/>
    <property type="evidence" value="ECO:0007669"/>
    <property type="project" value="TreeGrafter"/>
</dbReference>
<feature type="transmembrane region" description="Helical" evidence="11">
    <location>
        <begin position="153"/>
        <end position="177"/>
    </location>
</feature>
<accession>A0A6B0TBC6</accession>
<dbReference type="SUPFAM" id="SSF55008">
    <property type="entry name" value="HMA, heavy metal-associated domain"/>
    <property type="match status" value="1"/>
</dbReference>
<dbReference type="InterPro" id="IPR023214">
    <property type="entry name" value="HAD_sf"/>
</dbReference>
<evidence type="ECO:0000256" key="7">
    <source>
        <dbReference type="ARBA" id="ARBA00022967"/>
    </source>
</evidence>
<feature type="transmembrane region" description="Helical" evidence="11">
    <location>
        <begin position="792"/>
        <end position="811"/>
    </location>
</feature>
<dbReference type="PANTHER" id="PTHR43520">
    <property type="entry name" value="ATP7, ISOFORM B"/>
    <property type="match status" value="1"/>
</dbReference>
<evidence type="ECO:0000313" key="13">
    <source>
        <dbReference type="EMBL" id="MXR52672.1"/>
    </source>
</evidence>
<dbReference type="GO" id="GO:0043682">
    <property type="term" value="F:P-type divalent copper transporter activity"/>
    <property type="evidence" value="ECO:0007669"/>
    <property type="project" value="TreeGrafter"/>
</dbReference>
<dbReference type="GO" id="GO:0055070">
    <property type="term" value="P:copper ion homeostasis"/>
    <property type="evidence" value="ECO:0007669"/>
    <property type="project" value="TreeGrafter"/>
</dbReference>
<dbReference type="InterPro" id="IPR023299">
    <property type="entry name" value="ATPase_P-typ_cyto_dom_N"/>
</dbReference>
<proteinExistence type="inferred from homology"/>
<evidence type="ECO:0000256" key="1">
    <source>
        <dbReference type="ARBA" id="ARBA00004127"/>
    </source>
</evidence>
<dbReference type="SUPFAM" id="SSF81660">
    <property type="entry name" value="Metal cation-transporting ATPase, ATP-binding domain N"/>
    <property type="match status" value="1"/>
</dbReference>
<dbReference type="Proteomes" id="UP000466535">
    <property type="component" value="Unassembled WGS sequence"/>
</dbReference>
<dbReference type="Pfam" id="PF00122">
    <property type="entry name" value="E1-E2_ATPase"/>
    <property type="match status" value="1"/>
</dbReference>
<dbReference type="SFLD" id="SFLDG00002">
    <property type="entry name" value="C1.7:_P-type_atpase_like"/>
    <property type="match status" value="1"/>
</dbReference>
<sequence>MDDPARCRLCNEPIGPTATDEQSYCSPGCRQVDRTLGAGGSTDQSTGATGEDEQTGAEQVYLHIDGMHCATCEAFLERRATNREGVFDAAASYVTETIRIEYDPEQITVDELEDALTTVGYSVVPRESLVTVADVHERRWDDRQLDDMLGFRYAAGVLFGLFMMLPYITVVYPVHLMDLLGTGDLAFFSGGQGPGDALMVLPIFMIITGVVLFFTGLPLLRGAYVSLVMRQPNLDLLVAVTITSAYVYGTVAFLTSDLNIYFDLTILIAAVVVTTIYYESLTKQRAVDLLTELTVSQVTEANRYESDGTTETVDISELEANDRVLVREGERVPVDGVLESGSCTVDEAVVTGESLPVRKESGDELIGGSIVTSDGATIRVGDPPTSSLDALTTSVWDLQSTTHGIQRWSDRLAERVIPGVVAVAVCAAAAGVWLNGLLGGVLAGLGVLFIANPWGLGLSTPLSVARSIEAAISHGIIVFDETVFERLRETDTVVFDKTGTLTTGEMNILTTDVPDQALAKAAELEQHAAHPAGKAIASAVEFGAEARPDGGTGRGETVDPPEETTPTERVSNVRSHDTGIEGDVEGERLLVGNLALFAERDWAVSREIERKAVGYREAGDLPVVIGREGEAEGLVVLGDDPREEWEEILRRLADREIRTVVLTGDDASAASLFDDHPAVEHVFAGVPPAGKTATIHRLQQDGHVTMVGDGTNDGPALAAADLGISLGGGTALASEAADITVLDDDLSNVETAFELAAGARERLRQNTALALGFNAVTIPLGLAGWLNPLFVMGAGVLTICAVSLNATRPLIGP</sequence>
<dbReference type="Gene3D" id="3.40.50.1000">
    <property type="entry name" value="HAD superfamily/HAD-like"/>
    <property type="match status" value="1"/>
</dbReference>
<keyword evidence="4" id="KW-0479">Metal-binding</keyword>
<dbReference type="InterPro" id="IPR008250">
    <property type="entry name" value="ATPase_P-typ_transduc_dom_A_sf"/>
</dbReference>
<evidence type="ECO:0000256" key="5">
    <source>
        <dbReference type="ARBA" id="ARBA00022741"/>
    </source>
</evidence>
<keyword evidence="6" id="KW-0067">ATP-binding</keyword>
<dbReference type="InterPro" id="IPR018303">
    <property type="entry name" value="ATPase_P-typ_P_site"/>
</dbReference>
<evidence type="ECO:0000256" key="4">
    <source>
        <dbReference type="ARBA" id="ARBA00022723"/>
    </source>
</evidence>